<feature type="compositionally biased region" description="Low complexity" evidence="2">
    <location>
        <begin position="815"/>
        <end position="824"/>
    </location>
</feature>
<feature type="region of interest" description="Disordered" evidence="2">
    <location>
        <begin position="668"/>
        <end position="824"/>
    </location>
</feature>
<feature type="region of interest" description="Disordered" evidence="2">
    <location>
        <begin position="2509"/>
        <end position="2590"/>
    </location>
</feature>
<feature type="compositionally biased region" description="Low complexity" evidence="2">
    <location>
        <begin position="2234"/>
        <end position="2247"/>
    </location>
</feature>
<feature type="compositionally biased region" description="Polar residues" evidence="2">
    <location>
        <begin position="2734"/>
        <end position="2747"/>
    </location>
</feature>
<reference evidence="3 4" key="1">
    <citation type="submission" date="2024-04" db="EMBL/GenBank/DDBJ databases">
        <title>Tritrichomonas musculus Genome.</title>
        <authorList>
            <person name="Alves-Ferreira E."/>
            <person name="Grigg M."/>
            <person name="Lorenzi H."/>
            <person name="Galac M."/>
        </authorList>
    </citation>
    <scope>NUCLEOTIDE SEQUENCE [LARGE SCALE GENOMIC DNA]</scope>
    <source>
        <strain evidence="3 4">EAF2021</strain>
    </source>
</reference>
<feature type="region of interest" description="Disordered" evidence="2">
    <location>
        <begin position="235"/>
        <end position="275"/>
    </location>
</feature>
<feature type="region of interest" description="Disordered" evidence="2">
    <location>
        <begin position="579"/>
        <end position="603"/>
    </location>
</feature>
<evidence type="ECO:0000256" key="2">
    <source>
        <dbReference type="SAM" id="MobiDB-lite"/>
    </source>
</evidence>
<feature type="region of interest" description="Disordered" evidence="2">
    <location>
        <begin position="1731"/>
        <end position="1751"/>
    </location>
</feature>
<feature type="region of interest" description="Disordered" evidence="2">
    <location>
        <begin position="2306"/>
        <end position="2344"/>
    </location>
</feature>
<evidence type="ECO:0000313" key="3">
    <source>
        <dbReference type="EMBL" id="KAK8863817.1"/>
    </source>
</evidence>
<feature type="compositionally biased region" description="Low complexity" evidence="2">
    <location>
        <begin position="971"/>
        <end position="982"/>
    </location>
</feature>
<feature type="compositionally biased region" description="Polar residues" evidence="2">
    <location>
        <begin position="2010"/>
        <end position="2031"/>
    </location>
</feature>
<feature type="region of interest" description="Disordered" evidence="2">
    <location>
        <begin position="16"/>
        <end position="78"/>
    </location>
</feature>
<feature type="compositionally biased region" description="Acidic residues" evidence="2">
    <location>
        <begin position="2547"/>
        <end position="2556"/>
    </location>
</feature>
<feature type="compositionally biased region" description="Polar residues" evidence="2">
    <location>
        <begin position="1018"/>
        <end position="1031"/>
    </location>
</feature>
<feature type="region of interest" description="Disordered" evidence="2">
    <location>
        <begin position="937"/>
        <end position="985"/>
    </location>
</feature>
<feature type="compositionally biased region" description="Polar residues" evidence="2">
    <location>
        <begin position="959"/>
        <end position="969"/>
    </location>
</feature>
<feature type="region of interest" description="Disordered" evidence="2">
    <location>
        <begin position="2010"/>
        <end position="2035"/>
    </location>
</feature>
<feature type="compositionally biased region" description="Polar residues" evidence="2">
    <location>
        <begin position="2378"/>
        <end position="2392"/>
    </location>
</feature>
<feature type="compositionally biased region" description="Polar residues" evidence="2">
    <location>
        <begin position="718"/>
        <end position="728"/>
    </location>
</feature>
<feature type="region of interest" description="Disordered" evidence="2">
    <location>
        <begin position="2360"/>
        <end position="2466"/>
    </location>
</feature>
<feature type="compositionally biased region" description="Low complexity" evidence="2">
    <location>
        <begin position="2900"/>
        <end position="2912"/>
    </location>
</feature>
<feature type="compositionally biased region" description="Polar residues" evidence="2">
    <location>
        <begin position="802"/>
        <end position="813"/>
    </location>
</feature>
<organism evidence="3 4">
    <name type="scientific">Tritrichomonas musculus</name>
    <dbReference type="NCBI Taxonomy" id="1915356"/>
    <lineage>
        <taxon>Eukaryota</taxon>
        <taxon>Metamonada</taxon>
        <taxon>Parabasalia</taxon>
        <taxon>Tritrichomonadida</taxon>
        <taxon>Tritrichomonadidae</taxon>
        <taxon>Tritrichomonas</taxon>
    </lineage>
</organism>
<feature type="compositionally biased region" description="Polar residues" evidence="2">
    <location>
        <begin position="314"/>
        <end position="324"/>
    </location>
</feature>
<feature type="region of interest" description="Disordered" evidence="2">
    <location>
        <begin position="2731"/>
        <end position="2790"/>
    </location>
</feature>
<feature type="compositionally biased region" description="Polar residues" evidence="2">
    <location>
        <begin position="1112"/>
        <end position="1142"/>
    </location>
</feature>
<dbReference type="Proteomes" id="UP001470230">
    <property type="component" value="Unassembled WGS sequence"/>
</dbReference>
<feature type="compositionally biased region" description="Basic and acidic residues" evidence="2">
    <location>
        <begin position="705"/>
        <end position="717"/>
    </location>
</feature>
<feature type="compositionally biased region" description="Acidic residues" evidence="2">
    <location>
        <begin position="2255"/>
        <end position="2264"/>
    </location>
</feature>
<feature type="region of interest" description="Disordered" evidence="2">
    <location>
        <begin position="1488"/>
        <end position="1513"/>
    </location>
</feature>
<name>A0ABR2IKR2_9EUKA</name>
<feature type="compositionally biased region" description="Polar residues" evidence="2">
    <location>
        <begin position="1741"/>
        <end position="1751"/>
    </location>
</feature>
<feature type="region of interest" description="Disordered" evidence="2">
    <location>
        <begin position="184"/>
        <end position="220"/>
    </location>
</feature>
<feature type="compositionally biased region" description="Basic residues" evidence="2">
    <location>
        <begin position="120"/>
        <end position="129"/>
    </location>
</feature>
<feature type="region of interest" description="Disordered" evidence="2">
    <location>
        <begin position="112"/>
        <end position="148"/>
    </location>
</feature>
<accession>A0ABR2IKR2</accession>
<feature type="compositionally biased region" description="Low complexity" evidence="2">
    <location>
        <begin position="130"/>
        <end position="148"/>
    </location>
</feature>
<feature type="region of interest" description="Disordered" evidence="2">
    <location>
        <begin position="360"/>
        <end position="381"/>
    </location>
</feature>
<feature type="compositionally biased region" description="Polar residues" evidence="2">
    <location>
        <begin position="1075"/>
        <end position="1097"/>
    </location>
</feature>
<feature type="compositionally biased region" description="Basic and acidic residues" evidence="2">
    <location>
        <begin position="2318"/>
        <end position="2334"/>
    </location>
</feature>
<feature type="region of interest" description="Disordered" evidence="2">
    <location>
        <begin position="1862"/>
        <end position="1954"/>
    </location>
</feature>
<feature type="region of interest" description="Disordered" evidence="2">
    <location>
        <begin position="1399"/>
        <end position="1419"/>
    </location>
</feature>
<proteinExistence type="predicted"/>
<comment type="caution">
    <text evidence="3">The sequence shown here is derived from an EMBL/GenBank/DDBJ whole genome shotgun (WGS) entry which is preliminary data.</text>
</comment>
<gene>
    <name evidence="3" type="ORF">M9Y10_011507</name>
</gene>
<feature type="compositionally biased region" description="Polar residues" evidence="2">
    <location>
        <begin position="668"/>
        <end position="699"/>
    </location>
</feature>
<feature type="compositionally biased region" description="Polar residues" evidence="2">
    <location>
        <begin position="253"/>
        <end position="275"/>
    </location>
</feature>
<feature type="compositionally biased region" description="Basic and acidic residues" evidence="2">
    <location>
        <begin position="2886"/>
        <end position="2899"/>
    </location>
</feature>
<feature type="region of interest" description="Disordered" evidence="2">
    <location>
        <begin position="2803"/>
        <end position="2920"/>
    </location>
</feature>
<feature type="compositionally biased region" description="Acidic residues" evidence="2">
    <location>
        <begin position="2876"/>
        <end position="2885"/>
    </location>
</feature>
<evidence type="ECO:0000313" key="4">
    <source>
        <dbReference type="Proteomes" id="UP001470230"/>
    </source>
</evidence>
<feature type="compositionally biased region" description="Polar residues" evidence="2">
    <location>
        <begin position="2576"/>
        <end position="2587"/>
    </location>
</feature>
<feature type="region of interest" description="Disordered" evidence="2">
    <location>
        <begin position="850"/>
        <end position="885"/>
    </location>
</feature>
<protein>
    <submittedName>
        <fullName evidence="3">Uncharacterized protein</fullName>
    </submittedName>
</protein>
<feature type="compositionally biased region" description="Polar residues" evidence="2">
    <location>
        <begin position="191"/>
        <end position="207"/>
    </location>
</feature>
<feature type="region of interest" description="Disordered" evidence="2">
    <location>
        <begin position="905"/>
        <end position="924"/>
    </location>
</feature>
<feature type="compositionally biased region" description="Low complexity" evidence="2">
    <location>
        <begin position="235"/>
        <end position="244"/>
    </location>
</feature>
<feature type="region of interest" description="Disordered" evidence="2">
    <location>
        <begin position="1012"/>
        <end position="1162"/>
    </location>
</feature>
<feature type="compositionally biased region" description="Polar residues" evidence="2">
    <location>
        <begin position="2441"/>
        <end position="2458"/>
    </location>
</feature>
<feature type="compositionally biased region" description="Polar residues" evidence="2">
    <location>
        <begin position="748"/>
        <end position="794"/>
    </location>
</feature>
<feature type="compositionally biased region" description="Acidic residues" evidence="2">
    <location>
        <begin position="2749"/>
        <end position="2760"/>
    </location>
</feature>
<feature type="region of interest" description="Disordered" evidence="2">
    <location>
        <begin position="2200"/>
        <end position="2220"/>
    </location>
</feature>
<dbReference type="EMBL" id="JAPFFF010000017">
    <property type="protein sequence ID" value="KAK8863817.1"/>
    <property type="molecule type" value="Genomic_DNA"/>
</dbReference>
<feature type="region of interest" description="Disordered" evidence="2">
    <location>
        <begin position="314"/>
        <end position="336"/>
    </location>
</feature>
<sequence length="3047" mass="338349">MSNTSNKQLISRLKHLREMLANGYDSPSTSPSSKQTKRSKSTTSTRNKTSTKTTKNATKSKIPSSNRRHGTQSSASKSKYEKELLDFRVELGDKFENFLKSKKGDVTIKVSPDQLETKNKKSSKPKSTTRRSLSTKKSVSSSKRNQKNVDTYYNDTAYTYNINSENANPKATITKITSTIKTIKEKDKSRPQTTITKTIRSQSTTNTHRYDVNDIPPPISKQYSNKLNAVTNTTSTTKTQKASTHFGIENDNNHPNIKNKYTYTNPPPQLSNKTSASMKNINSTYSNKNLNVDTISNESDSNNVNILRNRRYLQSTKLTNNHRNSSSSSSDGLDLKSITKNYKTPAPVINTKKKFFAKDKNSQTVTQKINDDDSAKKKNAKLNPVSKKLDFSDTNKMILKKEVSSDSESFDISKYKTKKTTYPVKSTKTDVKKLTDLSSDDADINDILYRGKNITKSKDLVPENSKITKTTMSSKISNLINSSSSDDFYLNKKAGKTTTTTTTYTTTTKSAINAPTTKGKTLYQLSSSSSDDLAFNKVINKSKNITTKNTNATTTTTTKLKTNISSNSSTDKLLNATKKVSSKNTETKAHLNNSSSSGSVDFDLSTKPSVVAKPSSILNKKIYLDSDDDDDDLIYNPKFLKSKQASSNVSPSSPINLSNKINKEFLNSSSSDGVTKQSNKQNILSSNNNKLSPINTDFNLESDETEKKDASKNESKFKLNSNLTSKMNSSQSSDSDFFLDKMNRKASSKPTHSNVLSDTSDTSDLLPNALKQKSPTKPASINRPSVLSDSSDTSDFPKIKKQSSPTKSSNPTRPSILSDSSDTSDLLPNALKKKLPVKQVSAKLQSILSDSSDTSDLLPNALKKKSPVKPVSTNRQSVLSDSSDTSDLIPNAIKKQSPTKFANNIPLVDSDESPGIPDSTKNKIVSASKTTNSKLMIISDDDDFGPNIPSPEKMKQVSKYPSLSSSDDNILNKPPLSNSSSPTDALASIKEERKIKQTKLNNVLDTIDSDSDILPSKFATNIPNASNINSKGKTKFDNLSPSSSSSPIPITGQSKQDSPSSLVSPPKITLDKDQSSTPSPANDKNPSVNLISNSDSFDSLIGKQPIVDKLQPAQSISNSDSDSPNKQKIGSLPEVNSKQTLKMSPPVEVHSPGRNKSNKRNMKELFIKAPDFNSGSESLSDKIKRTVSNSVENNQLSSSDDDSPIKKTEIFSGQFDSLINVSSNISPSKKSQLNSSHLDLDADLNIAHPKMPLDSDELQNSSDSSTNDFLKKTSQALNVNDFKEPPLFDVSLTDTQEDEVEKDDKFKQLPVIDVNLTDTQEEDISSKKILNPLLIGDSSTETQEEVVFSKKFSSSSGKNNLSDSDDGIENLLNKKQAKVSASSINQLLTSEKKNVNNDLLAPNLSSDDDDSGFSFQLPTQKTTTAGKLNIDIDDSIGSDASHEERMKQLAKQMKKETSKFDSEEEKMNLFNSSSSSLQIDQIQKNKIDISPDDNQFSSSGISEPKLQDKNSNKITLDQQLSSSNDDFMNTNKVVNNIKNDHLSLLSDEDSENENIGKRINFDINNDDDDGNDLLAQINKTIKGNGILDESNSDDDDKFNLSKPVKGTTVSSAAEKILLDEGSSSLYPPKQAVSDNILSSENDKPKSDIIIEEEEEEVESTEDGLLKQTATQKQKISINKVLNISDSDDDINLINPNKKSDGNFNLSSSNTDVNIKVESSYTLQQNQNIQNGIANSSDEDTNLQTTSKRNGTVSSEAEKILLEEDSSAVFQSKSKSKYNNIITNNDINIESSSSSAINDLKTNIPIKEDSEDEEYNSLMKQISKVTSQSQEINDLDDNSSDDSINIKKPGKSAALLSGSENIFADESSSSKPKSEDNDDNLFGSSLSNIEKKKQNNIPKSEESQDDDIGSLLKKNPLSNILSSSDNDEDINLINPNKKSTITKESESSSSQTKVTNDLLESSLSNISQNKQNILNILKDNDDDIFEKANKQFNILDDSDSDNEINLINPNQKATVSSESKNISNDVDSMSEPQSKDKIDNVLSFSSSNIEQKKQSILSGSEEEDDDIDSFIKKRLNRNNVNEEINLVSQNKSTTVSSEAEKILFDESSSSAFPPKPKVQDNLTNNMKQTKTILSMNEEEEDDDEIIKAAFKLSSQLMNEEEEEENDILNEIKKIQSNTKVEVNAKNGSEDENDSFALYKKNSNFSKNPMNDILNDVNSDEDDDKDDLLLKIDSFTKSTTQSQQEVSSQKPSLKDFSDEDEDEVDDILNPKVQKTSNQTAKTTMTSITKTTITKTNIISDDDDEILDTQKPISKEQNTVDDIKASLDVKKSVKNEKDDDDSDYSNSEIKYLMKDSNKFEIFKFDDDQSSDEDQQSSQQSNSLFPKSNINKQSKFSVEEEYDENQNEEEENFQFENGPRGSNEIKAPAKSSNIEDEDEEENLRFESQNKSSDISNNIQIQLNDDEEEEDSDIDIQKLIKSTTTQKVETQIAHTIIDEDSENKIDKKVNLSQKMQSTLSRKDNPYDDFSSDDGLADTNSGPIIDFNKSMSEDETNNESDNTEIAKLINSNQEEEEESAIPISTKQFNNNNSGDDDLDILQIKKRKELSSSKQNTTTIINQTEIGSSVSTKNTNSTIQGIDSDDSDIIGNMANLDDIKTSSSDEDDEELIAIKQNYKKLKSENVIKEEEEEKIEKQPAIKPNENAANAVVDDLEIFEEEEEEVDLSEIDRILHDKADANNLSMKKNSTINLSNENDDDEEEEENAFDTIKSYKPQASSGLDFTSSTETKSHNSVSVKSDSLNKIIKIDAEESENEAEEDLLKSSTMIDDTVEEEEDSKLQKVQKSEIEKILNMKLSDEDEEESFLNDIHENKRISNLNIDNSDDDDDDDFQKDPELLSLKEEIQKQNQKQGQQSSNNLGEMNKEEEEEILQIISKNSKIEKIVNAPGNTSIDIEILISDENEEEENKEIKKIIKESEKIDITPHSDDDELMESIRKTGINSDDENEMLKDEVQQIHIGNDEEDEIENDIDLNDIKLRLDIEEDEEDEDDNVF</sequence>
<feature type="compositionally biased region" description="Acidic residues" evidence="2">
    <location>
        <begin position="2395"/>
        <end position="2409"/>
    </location>
</feature>
<feature type="region of interest" description="Disordered" evidence="2">
    <location>
        <begin position="1826"/>
        <end position="1845"/>
    </location>
</feature>
<keyword evidence="1" id="KW-0175">Coiled coil</keyword>
<feature type="compositionally biased region" description="Low complexity" evidence="2">
    <location>
        <begin position="41"/>
        <end position="61"/>
    </location>
</feature>
<feature type="coiled-coil region" evidence="1">
    <location>
        <begin position="2664"/>
        <end position="2691"/>
    </location>
</feature>
<evidence type="ECO:0000256" key="1">
    <source>
        <dbReference type="SAM" id="Coils"/>
    </source>
</evidence>
<feature type="region of interest" description="Disordered" evidence="2">
    <location>
        <begin position="2234"/>
        <end position="2280"/>
    </location>
</feature>
<feature type="compositionally biased region" description="Polar residues" evidence="2">
    <location>
        <begin position="1492"/>
        <end position="1501"/>
    </location>
</feature>
<feature type="compositionally biased region" description="Polar residues" evidence="2">
    <location>
        <begin position="1051"/>
        <end position="1063"/>
    </location>
</feature>
<feature type="compositionally biased region" description="Basic and acidic residues" evidence="2">
    <location>
        <begin position="2832"/>
        <end position="2846"/>
    </location>
</feature>
<feature type="compositionally biased region" description="Polar residues" evidence="2">
    <location>
        <begin position="2769"/>
        <end position="2790"/>
    </location>
</feature>
<keyword evidence="4" id="KW-1185">Reference proteome</keyword>
<feature type="compositionally biased region" description="Low complexity" evidence="2">
    <location>
        <begin position="1040"/>
        <end position="1050"/>
    </location>
</feature>